<evidence type="ECO:0000256" key="2">
    <source>
        <dbReference type="ARBA" id="ARBA00004733"/>
    </source>
</evidence>
<sequence>MTTRFATLFDRLPEGEGAYVPFIMLGDPSLEDSVAIARAAVAGGADALEIGVPYSDPVADGPAIQDSHVRGLEAGTTFERAMETLSRMREEFPELPISMLIYANLPFALGLERFYRLVAEAGADAVLLPDLPVRESAPFTKAAEAAGVDPVFIAPPRASAETLAAIAGASRGYVYAISRDGVTGTERASETTGLDRTVGELREHGSAPALLGFGISTPEQVRAAIDAGAAGAITGSAITKLIAAHLVPRDGEDERDAHRFRDDAARTEALGEVEAFVVGMKAATRPE</sequence>
<dbReference type="PATRIC" id="fig|883169.3.peg.1751"/>
<feature type="active site" description="Proton acceptor" evidence="9">
    <location>
        <position position="49"/>
    </location>
</feature>
<comment type="subunit">
    <text evidence="3 9">Tetramer of two alpha and two beta chains.</text>
</comment>
<evidence type="ECO:0000256" key="10">
    <source>
        <dbReference type="RuleBase" id="RU003662"/>
    </source>
</evidence>
<dbReference type="InterPro" id="IPR011060">
    <property type="entry name" value="RibuloseP-bd_barrel"/>
</dbReference>
<dbReference type="Gene3D" id="3.20.20.70">
    <property type="entry name" value="Aldolase class I"/>
    <property type="match status" value="1"/>
</dbReference>
<feature type="active site" description="Proton acceptor" evidence="9">
    <location>
        <position position="60"/>
    </location>
</feature>
<evidence type="ECO:0000256" key="1">
    <source>
        <dbReference type="ARBA" id="ARBA00003365"/>
    </source>
</evidence>
<evidence type="ECO:0000256" key="9">
    <source>
        <dbReference type="HAMAP-Rule" id="MF_00131"/>
    </source>
</evidence>
<dbReference type="InterPro" id="IPR013785">
    <property type="entry name" value="Aldolase_TIM"/>
</dbReference>
<proteinExistence type="inferred from homology"/>
<keyword evidence="13" id="KW-1185">Reference proteome</keyword>
<dbReference type="PANTHER" id="PTHR43406:SF1">
    <property type="entry name" value="TRYPTOPHAN SYNTHASE ALPHA CHAIN, CHLOROPLASTIC"/>
    <property type="match status" value="1"/>
</dbReference>
<reference evidence="12 13" key="2">
    <citation type="submission" date="2012-08" db="EMBL/GenBank/DDBJ databases">
        <title>The Genome Sequence of Turicella otitidis ATCC 51513.</title>
        <authorList>
            <consortium name="The Broad Institute Genome Sequencing Platform"/>
            <person name="Earl A."/>
            <person name="Ward D."/>
            <person name="Feldgarden M."/>
            <person name="Gevers D."/>
            <person name="Huys G."/>
            <person name="Walker B."/>
            <person name="Young S.K."/>
            <person name="Zeng Q."/>
            <person name="Gargeya S."/>
            <person name="Fitzgerald M."/>
            <person name="Haas B."/>
            <person name="Abouelleil A."/>
            <person name="Alvarado L."/>
            <person name="Arachchi H.M."/>
            <person name="Berlin A.M."/>
            <person name="Chapman S.B."/>
            <person name="Goldberg J."/>
            <person name="Griggs A."/>
            <person name="Gujja S."/>
            <person name="Hansen M."/>
            <person name="Howarth C."/>
            <person name="Imamovic A."/>
            <person name="Larimer J."/>
            <person name="McCowen C."/>
            <person name="Montmayeur A."/>
            <person name="Murphy C."/>
            <person name="Neiman D."/>
            <person name="Pearson M."/>
            <person name="Priest M."/>
            <person name="Roberts A."/>
            <person name="Saif S."/>
            <person name="Shea T."/>
            <person name="Sisk P."/>
            <person name="Sykes S."/>
            <person name="Wortman J."/>
            <person name="Nusbaum C."/>
            <person name="Birren B."/>
        </authorList>
    </citation>
    <scope>NUCLEOTIDE SEQUENCE [LARGE SCALE GENOMIC DNA]</scope>
    <source>
        <strain evidence="12 13">ATCC 51513</strain>
    </source>
</reference>
<gene>
    <name evidence="9 11" type="primary">trpA</name>
    <name evidence="11" type="ORF">BN46_1219</name>
    <name evidence="12" type="ORF">HMPREF9719_01812</name>
</gene>
<dbReference type="SUPFAM" id="SSF51366">
    <property type="entry name" value="Ribulose-phoshate binding barrel"/>
    <property type="match status" value="1"/>
</dbReference>
<evidence type="ECO:0000256" key="3">
    <source>
        <dbReference type="ARBA" id="ARBA00011270"/>
    </source>
</evidence>
<dbReference type="AlphaFoldDB" id="I7LCG6"/>
<comment type="caution">
    <text evidence="11">The sequence shown here is derived from an EMBL/GenBank/DDBJ whole genome shotgun (WGS) entry which is preliminary data.</text>
</comment>
<dbReference type="NCBIfam" id="TIGR00262">
    <property type="entry name" value="trpA"/>
    <property type="match status" value="1"/>
</dbReference>
<keyword evidence="5 9" id="KW-0822">Tryptophan biosynthesis</keyword>
<keyword evidence="7 9" id="KW-0456">Lyase</keyword>
<reference evidence="11 14" key="1">
    <citation type="journal article" date="2012" name="J. Bacteriol.">
        <title>Draft Genome Sequence of Turicella otitidis ATCC 51513, Isolated from Middle Ear Fluid from a Child with Otitis Media.</title>
        <authorList>
            <person name="Brinkrolf K."/>
            <person name="Schneider J."/>
            <person name="Knecht M."/>
            <person name="Ruckert C."/>
            <person name="Tauch A."/>
        </authorList>
    </citation>
    <scope>NUCLEOTIDE SEQUENCE [LARGE SCALE GENOMIC DNA]</scope>
    <source>
        <strain evidence="11 14">ATCC 51513</strain>
    </source>
</reference>
<dbReference type="HOGENOM" id="CLU_016734_0_4_11"/>
<comment type="function">
    <text evidence="1 9">The alpha subunit is responsible for the aldol cleavage of indoleglycerol phosphate to indole and glyceraldehyde 3-phosphate.</text>
</comment>
<dbReference type="HAMAP" id="MF_00131">
    <property type="entry name" value="Trp_synth_alpha"/>
    <property type="match status" value="1"/>
</dbReference>
<protein>
    <recommendedName>
        <fullName evidence="9">Tryptophan synthase alpha chain</fullName>
        <ecNumber evidence="9">4.2.1.20</ecNumber>
    </recommendedName>
</protein>
<name>I7LCG6_9CORY</name>
<dbReference type="Proteomes" id="UP000006078">
    <property type="component" value="Unassembled WGS sequence"/>
</dbReference>
<comment type="pathway">
    <text evidence="2 9">Amino-acid biosynthesis; L-tryptophan biosynthesis; L-tryptophan from chorismate: step 5/5.</text>
</comment>
<dbReference type="CDD" id="cd04724">
    <property type="entry name" value="Tryptophan_synthase_alpha"/>
    <property type="match status" value="1"/>
</dbReference>
<dbReference type="RefSeq" id="WP_004601702.1">
    <property type="nucleotide sequence ID" value="NZ_HF541868.1"/>
</dbReference>
<dbReference type="OrthoDB" id="9804578at2"/>
<evidence type="ECO:0000313" key="13">
    <source>
        <dbReference type="Proteomes" id="UP000006078"/>
    </source>
</evidence>
<evidence type="ECO:0000313" key="11">
    <source>
        <dbReference type="EMBL" id="CCI83944.1"/>
    </source>
</evidence>
<dbReference type="EMBL" id="AHAE01000085">
    <property type="protein sequence ID" value="EJZ81234.1"/>
    <property type="molecule type" value="Genomic_DNA"/>
</dbReference>
<dbReference type="InterPro" id="IPR002028">
    <property type="entry name" value="Trp_synthase_suA"/>
</dbReference>
<dbReference type="Pfam" id="PF00290">
    <property type="entry name" value="Trp_syntA"/>
    <property type="match status" value="1"/>
</dbReference>
<evidence type="ECO:0000256" key="4">
    <source>
        <dbReference type="ARBA" id="ARBA00022605"/>
    </source>
</evidence>
<dbReference type="EC" id="4.2.1.20" evidence="9"/>
<dbReference type="STRING" id="29321.AAV33_02730"/>
<dbReference type="FunFam" id="3.20.20.70:FF:000037">
    <property type="entry name" value="Tryptophan synthase alpha chain"/>
    <property type="match status" value="1"/>
</dbReference>
<evidence type="ECO:0000256" key="5">
    <source>
        <dbReference type="ARBA" id="ARBA00022822"/>
    </source>
</evidence>
<dbReference type="GO" id="GO:0004834">
    <property type="term" value="F:tryptophan synthase activity"/>
    <property type="evidence" value="ECO:0007669"/>
    <property type="project" value="UniProtKB-UniRule"/>
</dbReference>
<keyword evidence="6 9" id="KW-0057">Aromatic amino acid biosynthesis</keyword>
<evidence type="ECO:0000256" key="7">
    <source>
        <dbReference type="ARBA" id="ARBA00023239"/>
    </source>
</evidence>
<dbReference type="eggNOG" id="COG0159">
    <property type="taxonomic scope" value="Bacteria"/>
</dbReference>
<dbReference type="UniPathway" id="UPA00035">
    <property type="reaction ID" value="UER00044"/>
</dbReference>
<accession>I7LCG6</accession>
<comment type="similarity">
    <text evidence="9 10">Belongs to the TrpA family.</text>
</comment>
<dbReference type="PANTHER" id="PTHR43406">
    <property type="entry name" value="TRYPTOPHAN SYNTHASE, ALPHA CHAIN"/>
    <property type="match status" value="1"/>
</dbReference>
<organism evidence="11 14">
    <name type="scientific">Corynebacterium otitidis ATCC 51513</name>
    <dbReference type="NCBI Taxonomy" id="883169"/>
    <lineage>
        <taxon>Bacteria</taxon>
        <taxon>Bacillati</taxon>
        <taxon>Actinomycetota</taxon>
        <taxon>Actinomycetes</taxon>
        <taxon>Mycobacteriales</taxon>
        <taxon>Corynebacteriaceae</taxon>
        <taxon>Corynebacterium</taxon>
    </lineage>
</organism>
<dbReference type="EMBL" id="CAJZ01000176">
    <property type="protein sequence ID" value="CCI83944.1"/>
    <property type="molecule type" value="Genomic_DNA"/>
</dbReference>
<comment type="catalytic activity">
    <reaction evidence="8 9">
        <text>(1S,2R)-1-C-(indol-3-yl)glycerol 3-phosphate + L-serine = D-glyceraldehyde 3-phosphate + L-tryptophan + H2O</text>
        <dbReference type="Rhea" id="RHEA:10532"/>
        <dbReference type="ChEBI" id="CHEBI:15377"/>
        <dbReference type="ChEBI" id="CHEBI:33384"/>
        <dbReference type="ChEBI" id="CHEBI:57912"/>
        <dbReference type="ChEBI" id="CHEBI:58866"/>
        <dbReference type="ChEBI" id="CHEBI:59776"/>
        <dbReference type="EC" id="4.2.1.20"/>
    </reaction>
</comment>
<dbReference type="Proteomes" id="UP000011016">
    <property type="component" value="Unassembled WGS sequence"/>
</dbReference>
<dbReference type="PROSITE" id="PS00167">
    <property type="entry name" value="TRP_SYNTHASE_ALPHA"/>
    <property type="match status" value="1"/>
</dbReference>
<evidence type="ECO:0000313" key="14">
    <source>
        <dbReference type="Proteomes" id="UP000011016"/>
    </source>
</evidence>
<dbReference type="InterPro" id="IPR018204">
    <property type="entry name" value="Trp_synthase_alpha_AS"/>
</dbReference>
<evidence type="ECO:0000256" key="8">
    <source>
        <dbReference type="ARBA" id="ARBA00049047"/>
    </source>
</evidence>
<evidence type="ECO:0000256" key="6">
    <source>
        <dbReference type="ARBA" id="ARBA00023141"/>
    </source>
</evidence>
<evidence type="ECO:0000313" key="12">
    <source>
        <dbReference type="EMBL" id="EJZ81234.1"/>
    </source>
</evidence>
<dbReference type="GO" id="GO:0005829">
    <property type="term" value="C:cytosol"/>
    <property type="evidence" value="ECO:0007669"/>
    <property type="project" value="TreeGrafter"/>
</dbReference>
<keyword evidence="4 9" id="KW-0028">Amino-acid biosynthesis</keyword>